<dbReference type="AlphaFoldDB" id="A0A1F4SRR9"/>
<evidence type="ECO:0000256" key="12">
    <source>
        <dbReference type="RuleBase" id="RU361172"/>
    </source>
</evidence>
<dbReference type="PANTHER" id="PTHR43172">
    <property type="entry name" value="ADENYLOSUCCINATE LYASE"/>
    <property type="match status" value="1"/>
</dbReference>
<evidence type="ECO:0000256" key="4">
    <source>
        <dbReference type="ARBA" id="ARBA00012339"/>
    </source>
</evidence>
<dbReference type="Gene3D" id="1.20.200.10">
    <property type="entry name" value="Fumarase/aspartase (Central domain)"/>
    <property type="match status" value="1"/>
</dbReference>
<dbReference type="Gene3D" id="1.10.275.10">
    <property type="entry name" value="Fumarase/aspartase (N-terminal domain)"/>
    <property type="match status" value="1"/>
</dbReference>
<dbReference type="GO" id="GO:0005829">
    <property type="term" value="C:cytosol"/>
    <property type="evidence" value="ECO:0007669"/>
    <property type="project" value="TreeGrafter"/>
</dbReference>
<dbReference type="NCBIfam" id="TIGR00928">
    <property type="entry name" value="purB"/>
    <property type="match status" value="1"/>
</dbReference>
<name>A0A1F4SRR9_UNCSA</name>
<evidence type="ECO:0000256" key="10">
    <source>
        <dbReference type="ARBA" id="ARBA00049115"/>
    </source>
</evidence>
<dbReference type="EC" id="4.3.2.2" evidence="4 11"/>
<dbReference type="Gene3D" id="1.10.40.30">
    <property type="entry name" value="Fumarase/aspartase (C-terminal domain)"/>
    <property type="match status" value="1"/>
</dbReference>
<dbReference type="InterPro" id="IPR004769">
    <property type="entry name" value="Pur_lyase"/>
</dbReference>
<dbReference type="GO" id="GO:0006189">
    <property type="term" value="P:'de novo' IMP biosynthetic process"/>
    <property type="evidence" value="ECO:0007669"/>
    <property type="project" value="UniProtKB-UniPathway"/>
</dbReference>
<evidence type="ECO:0000259" key="13">
    <source>
        <dbReference type="SMART" id="SM00998"/>
    </source>
</evidence>
<organism evidence="14 15">
    <name type="scientific">candidate division WOR-1 bacterium RIFOXYB2_FULL_37_13</name>
    <dbReference type="NCBI Taxonomy" id="1802579"/>
    <lineage>
        <taxon>Bacteria</taxon>
        <taxon>Bacillati</taxon>
        <taxon>Saganbacteria</taxon>
    </lineage>
</organism>
<evidence type="ECO:0000256" key="1">
    <source>
        <dbReference type="ARBA" id="ARBA00004706"/>
    </source>
</evidence>
<dbReference type="InterPro" id="IPR022761">
    <property type="entry name" value="Fumarate_lyase_N"/>
</dbReference>
<dbReference type="PRINTS" id="PR00149">
    <property type="entry name" value="FUMRATELYASE"/>
</dbReference>
<dbReference type="EMBL" id="MEUB01000021">
    <property type="protein sequence ID" value="OGC23130.1"/>
    <property type="molecule type" value="Genomic_DNA"/>
</dbReference>
<comment type="caution">
    <text evidence="14">The sequence shown here is derived from an EMBL/GenBank/DDBJ whole genome shotgun (WGS) entry which is preliminary data.</text>
</comment>
<gene>
    <name evidence="14" type="ORF">A2310_00860</name>
</gene>
<evidence type="ECO:0000313" key="14">
    <source>
        <dbReference type="EMBL" id="OGC23130.1"/>
    </source>
</evidence>
<dbReference type="InterPro" id="IPR008948">
    <property type="entry name" value="L-Aspartase-like"/>
</dbReference>
<comment type="pathway">
    <text evidence="2 12">Purine metabolism; AMP biosynthesis via de novo pathway; AMP from IMP: step 2/2.</text>
</comment>
<accession>A0A1F4SRR9</accession>
<dbReference type="GO" id="GO:0070626">
    <property type="term" value="F:(S)-2-(5-amino-1-(5-phospho-D-ribosyl)imidazole-4-carboxamido) succinate lyase (fumarate-forming) activity"/>
    <property type="evidence" value="ECO:0007669"/>
    <property type="project" value="TreeGrafter"/>
</dbReference>
<dbReference type="PRINTS" id="PR00145">
    <property type="entry name" value="ARGSUCLYASE"/>
</dbReference>
<dbReference type="Proteomes" id="UP000178417">
    <property type="component" value="Unassembled WGS sequence"/>
</dbReference>
<protein>
    <recommendedName>
        <fullName evidence="5 11">Adenylosuccinate lyase</fullName>
        <shortName evidence="12">ASL</shortName>
        <ecNumber evidence="4 11">4.3.2.2</ecNumber>
    </recommendedName>
    <alternativeName>
        <fullName evidence="9 12">Adenylosuccinase</fullName>
    </alternativeName>
</protein>
<dbReference type="GO" id="GO:0004018">
    <property type="term" value="F:N6-(1,2-dicarboxyethyl)AMP AMP-lyase (fumarate-forming) activity"/>
    <property type="evidence" value="ECO:0007669"/>
    <property type="project" value="UniProtKB-UniRule"/>
</dbReference>
<evidence type="ECO:0000256" key="3">
    <source>
        <dbReference type="ARBA" id="ARBA00008273"/>
    </source>
</evidence>
<dbReference type="FunFam" id="1.20.200.10:FF:000008">
    <property type="entry name" value="Adenylosuccinate lyase"/>
    <property type="match status" value="1"/>
</dbReference>
<evidence type="ECO:0000256" key="9">
    <source>
        <dbReference type="ARBA" id="ARBA00030717"/>
    </source>
</evidence>
<comment type="similarity">
    <text evidence="3 12">Belongs to the lyase 1 family. Adenylosuccinate lyase subfamily.</text>
</comment>
<dbReference type="SMART" id="SM00998">
    <property type="entry name" value="ADSL_C"/>
    <property type="match status" value="1"/>
</dbReference>
<evidence type="ECO:0000256" key="5">
    <source>
        <dbReference type="ARBA" id="ARBA00017058"/>
    </source>
</evidence>
<evidence type="ECO:0000256" key="7">
    <source>
        <dbReference type="ARBA" id="ARBA00023239"/>
    </source>
</evidence>
<evidence type="ECO:0000313" key="15">
    <source>
        <dbReference type="Proteomes" id="UP000178417"/>
    </source>
</evidence>
<comment type="catalytic activity">
    <reaction evidence="8">
        <text>(2S)-2-[5-amino-1-(5-phospho-beta-D-ribosyl)imidazole-4-carboxamido]succinate = 5-amino-1-(5-phospho-beta-D-ribosyl)imidazole-4-carboxamide + fumarate</text>
        <dbReference type="Rhea" id="RHEA:23920"/>
        <dbReference type="ChEBI" id="CHEBI:29806"/>
        <dbReference type="ChEBI" id="CHEBI:58443"/>
        <dbReference type="ChEBI" id="CHEBI:58475"/>
        <dbReference type="EC" id="4.3.2.2"/>
    </reaction>
    <physiologicalReaction direction="left-to-right" evidence="8">
        <dbReference type="Rhea" id="RHEA:23921"/>
    </physiologicalReaction>
</comment>
<comment type="catalytic activity">
    <reaction evidence="10">
        <text>N(6)-(1,2-dicarboxyethyl)-AMP = fumarate + AMP</text>
        <dbReference type="Rhea" id="RHEA:16853"/>
        <dbReference type="ChEBI" id="CHEBI:29806"/>
        <dbReference type="ChEBI" id="CHEBI:57567"/>
        <dbReference type="ChEBI" id="CHEBI:456215"/>
        <dbReference type="EC" id="4.3.2.2"/>
    </reaction>
    <physiologicalReaction direction="left-to-right" evidence="10">
        <dbReference type="Rhea" id="RHEA:16854"/>
    </physiologicalReaction>
</comment>
<dbReference type="UniPathway" id="UPA00074">
    <property type="reaction ID" value="UER00132"/>
</dbReference>
<evidence type="ECO:0000256" key="11">
    <source>
        <dbReference type="NCBIfam" id="TIGR00928"/>
    </source>
</evidence>
<dbReference type="STRING" id="1802579.A2310_00860"/>
<dbReference type="PROSITE" id="PS00163">
    <property type="entry name" value="FUMARATE_LYASES"/>
    <property type="match status" value="1"/>
</dbReference>
<dbReference type="InterPro" id="IPR000362">
    <property type="entry name" value="Fumarate_lyase_fam"/>
</dbReference>
<dbReference type="CDD" id="cd01360">
    <property type="entry name" value="Adenylsuccinate_lyase_1"/>
    <property type="match status" value="1"/>
</dbReference>
<evidence type="ECO:0000256" key="6">
    <source>
        <dbReference type="ARBA" id="ARBA00022755"/>
    </source>
</evidence>
<dbReference type="GO" id="GO:0044208">
    <property type="term" value="P:'de novo' AMP biosynthetic process"/>
    <property type="evidence" value="ECO:0007669"/>
    <property type="project" value="UniProtKB-UniPathway"/>
</dbReference>
<dbReference type="PANTHER" id="PTHR43172:SF1">
    <property type="entry name" value="ADENYLOSUCCINATE LYASE"/>
    <property type="match status" value="1"/>
</dbReference>
<proteinExistence type="inferred from homology"/>
<dbReference type="InterPro" id="IPR020557">
    <property type="entry name" value="Fumarate_lyase_CS"/>
</dbReference>
<dbReference type="FunFam" id="1.10.40.30:FF:000007">
    <property type="entry name" value="Adenylosuccinate lyase"/>
    <property type="match status" value="1"/>
</dbReference>
<comment type="pathway">
    <text evidence="1 12">Purine metabolism; IMP biosynthesis via de novo pathway; 5-amino-1-(5-phospho-D-ribosyl)imidazole-4-carboxamide from 5-amino-1-(5-phospho-D-ribosyl)imidazole-4-carboxylate: step 2/2.</text>
</comment>
<keyword evidence="6 12" id="KW-0658">Purine biosynthesis</keyword>
<sequence>MIERYTLPGMKEIWSEQNKFCKWLEVEMAACEGWAKLKKIPVKSLKTIKEKAGFELKRIDEIEKTVDHDVIAFLTAVAEKVGKDSRFIHMGMTSSDVVDTSLSLLMREAGKILAVDMQNIIGLLRNMAKKYKNTIMMGRSHGVHAEPMTFGLKLALYMCEMERNLERMNKAIDNISVGKFSGAVGTYSNIDPKVEDIACKTLKLTPAKVSSQIIQRDRHAEYLSTIAIIGGTLEKIALEIRGLQKTEIDEVEEPFKKGQKGSSAMPHKKNPITCERVCGLARILRGNAMVAIENMALWHERDISHSSAERVIIPDSTILLNYMLNAIFRVLSGLVVKEESMKRNINESGGIIFSQRLLLSLINKGKTRETAYKIVQEAAMKARNLKKHLKTIALEDSNINKVLSLKEIEDVFSISYYLRNIGKIFERIAN</sequence>
<dbReference type="UniPathway" id="UPA00075">
    <property type="reaction ID" value="UER00336"/>
</dbReference>
<dbReference type="InterPro" id="IPR024083">
    <property type="entry name" value="Fumarase/histidase_N"/>
</dbReference>
<dbReference type="SUPFAM" id="SSF48557">
    <property type="entry name" value="L-aspartase-like"/>
    <property type="match status" value="1"/>
</dbReference>
<dbReference type="Pfam" id="PF10397">
    <property type="entry name" value="ADSL_C"/>
    <property type="match status" value="1"/>
</dbReference>
<dbReference type="Pfam" id="PF00206">
    <property type="entry name" value="Lyase_1"/>
    <property type="match status" value="1"/>
</dbReference>
<evidence type="ECO:0000256" key="8">
    <source>
        <dbReference type="ARBA" id="ARBA00024477"/>
    </source>
</evidence>
<reference evidence="14 15" key="1">
    <citation type="journal article" date="2016" name="Nat. Commun.">
        <title>Thousands of microbial genomes shed light on interconnected biogeochemical processes in an aquifer system.</title>
        <authorList>
            <person name="Anantharaman K."/>
            <person name="Brown C.T."/>
            <person name="Hug L.A."/>
            <person name="Sharon I."/>
            <person name="Castelle C.J."/>
            <person name="Probst A.J."/>
            <person name="Thomas B.C."/>
            <person name="Singh A."/>
            <person name="Wilkins M.J."/>
            <person name="Karaoz U."/>
            <person name="Brodie E.L."/>
            <person name="Williams K.H."/>
            <person name="Hubbard S.S."/>
            <person name="Banfield J.F."/>
        </authorList>
    </citation>
    <scope>NUCLEOTIDE SEQUENCE [LARGE SCALE GENOMIC DNA]</scope>
</reference>
<dbReference type="InterPro" id="IPR019468">
    <property type="entry name" value="AdenyloSucc_lyase_C"/>
</dbReference>
<evidence type="ECO:0000256" key="2">
    <source>
        <dbReference type="ARBA" id="ARBA00004734"/>
    </source>
</evidence>
<feature type="domain" description="Adenylosuccinate lyase C-terminal" evidence="13">
    <location>
        <begin position="349"/>
        <end position="429"/>
    </location>
</feature>
<keyword evidence="7 12" id="KW-0456">Lyase</keyword>